<protein>
    <submittedName>
        <fullName evidence="1">Uncharacterized protein</fullName>
    </submittedName>
</protein>
<dbReference type="RefSeq" id="WP_004355615.1">
    <property type="nucleotide sequence ID" value="NZ_AEDO01000013.1"/>
</dbReference>
<reference evidence="1 2" key="1">
    <citation type="submission" date="2010-08" db="EMBL/GenBank/DDBJ databases">
        <authorList>
            <person name="Durkin A.S."/>
            <person name="Madupu R."/>
            <person name="Torralba M."/>
            <person name="Gillis M."/>
            <person name="Methe B."/>
            <person name="Sutton G."/>
            <person name="Nelson K.E."/>
        </authorList>
    </citation>
    <scope>NUCLEOTIDE SEQUENCE [LARGE SCALE GENOMIC DNA]</scope>
    <source>
        <strain evidence="1 2">FB035-09AN</strain>
    </source>
</reference>
<dbReference type="EMBL" id="AEDO01000013">
    <property type="protein sequence ID" value="EFL46787.1"/>
    <property type="molecule type" value="Genomic_DNA"/>
</dbReference>
<dbReference type="AlphaFoldDB" id="E1KNV8"/>
<dbReference type="STRING" id="866771.HMPREF9296_2494"/>
<organism evidence="1 2">
    <name type="scientific">Prevotella disiens FB035-09AN</name>
    <dbReference type="NCBI Taxonomy" id="866771"/>
    <lineage>
        <taxon>Bacteria</taxon>
        <taxon>Pseudomonadati</taxon>
        <taxon>Bacteroidota</taxon>
        <taxon>Bacteroidia</taxon>
        <taxon>Bacteroidales</taxon>
        <taxon>Prevotellaceae</taxon>
        <taxon>Prevotella</taxon>
    </lineage>
</organism>
<sequence>MAEVKARGKITIVDLHDGKPGKPGKDGMNAISLNVTPSTFVFETDTNGTILNSTLAAKKGLVRLYDGVKEVIPAFVSVKPYSCSAKVVMGELTFSSIDPNAYSGKVEVTATYKGEDRTAIVEWMISTMQKNEAKIIGLENKMIGLETSQQQYDSRIGAIETSVGKVETTAKQISIELKNQVIGGTNLLKGASLRSDEVSLIKGKSHKICIHETINIRRDNQGHNMHPYLEINVSGRTQDLYSSGRFWTWLEAGKTYVFSMYYKVFGYATSTLSIAVARSNEYTGDATNWLNGEGEDTIIKDYNWHRYTRRYAINTTGYYFFAPALQRNGRVFISEVQLEEGTKPTGWHDPDIETAIERTGINLQQGIIDIQTNTFQVRNTKGELTAYVDKDGNFIATTLQTKSKKGNASVYIHDGIIEAKNSLGKTQIKIGINELGERVMTFYDKSGTFLLDFDPIQLLNSDYDKAASWGKMDCYTVDDDPQRYKSLFTNSYNEWLFNQVSHGNMPFSKATFYIYSAPRNGKICKSDGNWSGSQTANNDGKAFTINQPEGNFVANGLYIRRIIPLNGNQFLGLNPDAPITEGGFDPSSVTQIAVDLYVVKQGTVLFATKTINKDGTIAKEYIDGENIPNLGGRDIPDLESGHNLGRFNF</sequence>
<comment type="caution">
    <text evidence="1">The sequence shown here is derived from an EMBL/GenBank/DDBJ whole genome shotgun (WGS) entry which is preliminary data.</text>
</comment>
<evidence type="ECO:0000313" key="2">
    <source>
        <dbReference type="Proteomes" id="UP000003610"/>
    </source>
</evidence>
<gene>
    <name evidence="1" type="ORF">HMPREF9296_2494</name>
</gene>
<dbReference type="Proteomes" id="UP000003610">
    <property type="component" value="Unassembled WGS sequence"/>
</dbReference>
<evidence type="ECO:0000313" key="1">
    <source>
        <dbReference type="EMBL" id="EFL46787.1"/>
    </source>
</evidence>
<name>E1KNV8_9BACT</name>
<accession>E1KNV8</accession>
<proteinExistence type="predicted"/>